<accession>A0A0L8G0X0</accession>
<comment type="pathway">
    <text evidence="2">Protein modification; protein ubiquitination.</text>
</comment>
<dbReference type="InterPro" id="IPR029071">
    <property type="entry name" value="Ubiquitin-like_domsf"/>
</dbReference>
<dbReference type="FunFam" id="3.30.40.10:FF:000137">
    <property type="entry name" value="RanBP-type and C3HC4-type zinc finger-containing protein 1"/>
    <property type="match status" value="1"/>
</dbReference>
<dbReference type="OrthoDB" id="261960at2759"/>
<dbReference type="OMA" id="CRCRMNG"/>
<dbReference type="PROSITE" id="PS01358">
    <property type="entry name" value="ZF_RANBP2_1"/>
    <property type="match status" value="1"/>
</dbReference>
<feature type="domain" description="RING-type" evidence="17">
    <location>
        <begin position="364"/>
        <end position="592"/>
    </location>
</feature>
<evidence type="ECO:0000259" key="16">
    <source>
        <dbReference type="PROSITE" id="PS50199"/>
    </source>
</evidence>
<dbReference type="EMBL" id="KQ424659">
    <property type="protein sequence ID" value="KOF70661.1"/>
    <property type="molecule type" value="Genomic_DNA"/>
</dbReference>
<keyword evidence="8" id="KW-0479">Metal-binding</keyword>
<dbReference type="InterPro" id="IPR044066">
    <property type="entry name" value="TRIAD_supradom"/>
</dbReference>
<dbReference type="PROSITE" id="PS50053">
    <property type="entry name" value="UBIQUITIN_2"/>
    <property type="match status" value="1"/>
</dbReference>
<feature type="domain" description="RING-type" evidence="15">
    <location>
        <begin position="368"/>
        <end position="409"/>
    </location>
</feature>
<feature type="domain" description="RanBP2-type" evidence="16">
    <location>
        <begin position="271"/>
        <end position="305"/>
    </location>
</feature>
<dbReference type="InterPro" id="IPR036443">
    <property type="entry name" value="Znf_RanBP2_sf"/>
</dbReference>
<comment type="similarity">
    <text evidence="3">Belongs to the RBR family.</text>
</comment>
<feature type="domain" description="Ubiquitin-like" evidence="14">
    <location>
        <begin position="127"/>
        <end position="199"/>
    </location>
</feature>
<keyword evidence="6" id="KW-0597">Phosphoprotein</keyword>
<dbReference type="InterPro" id="IPR047559">
    <property type="entry name" value="HOIL1_RBR_mRING-HC-C3HC3D"/>
</dbReference>
<dbReference type="InterPro" id="IPR047558">
    <property type="entry name" value="BRcat_RBR_HOIL1"/>
</dbReference>
<dbReference type="Gene3D" id="3.10.20.90">
    <property type="entry name" value="Phosphatidylinositol 3-kinase Catalytic Subunit, Chain A, domain 1"/>
    <property type="match status" value="1"/>
</dbReference>
<proteinExistence type="inferred from homology"/>
<evidence type="ECO:0000256" key="4">
    <source>
        <dbReference type="ARBA" id="ARBA00012251"/>
    </source>
</evidence>
<evidence type="ECO:0000256" key="8">
    <source>
        <dbReference type="ARBA" id="ARBA00022723"/>
    </source>
</evidence>
<keyword evidence="11" id="KW-0833">Ubl conjugation pathway</keyword>
<evidence type="ECO:0000256" key="5">
    <source>
        <dbReference type="ARBA" id="ARBA00017887"/>
    </source>
</evidence>
<dbReference type="PROSITE" id="PS00518">
    <property type="entry name" value="ZF_RING_1"/>
    <property type="match status" value="1"/>
</dbReference>
<dbReference type="GO" id="GO:0009893">
    <property type="term" value="P:positive regulation of metabolic process"/>
    <property type="evidence" value="ECO:0007669"/>
    <property type="project" value="UniProtKB-ARBA"/>
</dbReference>
<dbReference type="GO" id="GO:0043161">
    <property type="term" value="P:proteasome-mediated ubiquitin-dependent protein catabolic process"/>
    <property type="evidence" value="ECO:0007669"/>
    <property type="project" value="TreeGrafter"/>
</dbReference>
<dbReference type="InterPro" id="IPR001841">
    <property type="entry name" value="Znf_RING"/>
</dbReference>
<comment type="catalytic activity">
    <reaction evidence="1">
        <text>[E2 ubiquitin-conjugating enzyme]-S-ubiquitinyl-L-cysteine + [acceptor protein]-L-lysine = [E2 ubiquitin-conjugating enzyme]-L-cysteine + [acceptor protein]-N(6)-ubiquitinyl-L-lysine.</text>
        <dbReference type="EC" id="2.3.2.31"/>
    </reaction>
</comment>
<evidence type="ECO:0000256" key="11">
    <source>
        <dbReference type="ARBA" id="ARBA00022786"/>
    </source>
</evidence>
<dbReference type="SUPFAM" id="SSF57850">
    <property type="entry name" value="RING/U-box"/>
    <property type="match status" value="3"/>
</dbReference>
<dbReference type="PROSITE" id="PS51873">
    <property type="entry name" value="TRIAD"/>
    <property type="match status" value="1"/>
</dbReference>
<dbReference type="EC" id="2.3.2.31" evidence="4"/>
<organism evidence="18">
    <name type="scientific">Octopus bimaculoides</name>
    <name type="common">California two-spotted octopus</name>
    <dbReference type="NCBI Taxonomy" id="37653"/>
    <lineage>
        <taxon>Eukaryota</taxon>
        <taxon>Metazoa</taxon>
        <taxon>Spiralia</taxon>
        <taxon>Lophotrochozoa</taxon>
        <taxon>Mollusca</taxon>
        <taxon>Cephalopoda</taxon>
        <taxon>Coleoidea</taxon>
        <taxon>Octopodiformes</taxon>
        <taxon>Octopoda</taxon>
        <taxon>Incirrata</taxon>
        <taxon>Octopodidae</taxon>
        <taxon>Octopus</taxon>
    </lineage>
</organism>
<evidence type="ECO:0000256" key="7">
    <source>
        <dbReference type="ARBA" id="ARBA00022679"/>
    </source>
</evidence>
<evidence type="ECO:0000256" key="3">
    <source>
        <dbReference type="ARBA" id="ARBA00008278"/>
    </source>
</evidence>
<evidence type="ECO:0000256" key="13">
    <source>
        <dbReference type="PROSITE-ProRule" id="PRU00322"/>
    </source>
</evidence>
<dbReference type="InterPro" id="IPR051628">
    <property type="entry name" value="LUBAC_E3_Ligases"/>
</dbReference>
<dbReference type="InterPro" id="IPR047557">
    <property type="entry name" value="Rcat_RBR_HOIL1"/>
</dbReference>
<keyword evidence="12" id="KW-0862">Zinc</keyword>
<dbReference type="CDD" id="cd01799">
    <property type="entry name" value="Ubl_HOIL1"/>
    <property type="match status" value="1"/>
</dbReference>
<dbReference type="GO" id="GO:0071797">
    <property type="term" value="C:LUBAC complex"/>
    <property type="evidence" value="ECO:0007669"/>
    <property type="project" value="TreeGrafter"/>
</dbReference>
<dbReference type="GO" id="GO:0061630">
    <property type="term" value="F:ubiquitin protein ligase activity"/>
    <property type="evidence" value="ECO:0007669"/>
    <property type="project" value="UniProtKB-EC"/>
</dbReference>
<dbReference type="AlphaFoldDB" id="A0A0L8G0X0"/>
<protein>
    <recommendedName>
        <fullName evidence="5">RanBP-type and C3HC4-type zinc finger-containing protein 1</fullName>
        <ecNumber evidence="4">2.3.2.31</ecNumber>
    </recommendedName>
</protein>
<sequence length="596" mass="68051">MVILDVFLFFLITVVAFAHVRNYFHYMFQFGVVCWRFYNQFIVFCTYLSNVARFVVGLQVNGQSHLEMKGQENEPGACILQLETAITSGDVKTSQTLVAYLARQKTSVKIELLHKEPIDTEYRFFSIKIYIEDRVSSAPPFVMKINSKTTVRELKRMVFLKHNLPVQVQRLIVSHKIPKEKDVLSKHGVKEGSSVFIYLVPANKVNLTKEQVDKERCAAAELQRQESDEVYPGSFDILSNANCEEIHALSGACLRVPAAEMSNLVGSSPVEENVSVKPGWKCSKCTYDNLPMRPGCEMCTEPRPVDYEVPDNYSMSSVEKYWKKQEEDAEQVQREIENQHKIEREKHKQQLIDASKKSLVSNPEQFNCPVCFDDIPPGDGIILQGCLHMFCKQCLNDAVYHNDSGDARCLFQNEEYKCDAKIPERVIKSLVSDEVYKRYLYLGIQRAESTINNSFHCKTPNCRGWCIYEDDVNFFPCPVCQHTNCLTCKSIHEGKNCKEFQDDLNRASRQNANAERTKIYLTNLLKSGDAMKCPQCEVIVTKKDGCDWLRCSVCKLEICWATRGPRWGPKGQNDNSGGCKCKVNGVKCHPKCMNCH</sequence>
<dbReference type="PROSITE" id="PS50199">
    <property type="entry name" value="ZF_RANBP2_2"/>
    <property type="match status" value="1"/>
</dbReference>
<evidence type="ECO:0000259" key="17">
    <source>
        <dbReference type="PROSITE" id="PS51873"/>
    </source>
</evidence>
<dbReference type="PROSITE" id="PS50089">
    <property type="entry name" value="ZF_RING_2"/>
    <property type="match status" value="1"/>
</dbReference>
<dbReference type="InterPro" id="IPR013083">
    <property type="entry name" value="Znf_RING/FYVE/PHD"/>
</dbReference>
<keyword evidence="7" id="KW-0808">Transferase</keyword>
<dbReference type="CDD" id="cd20358">
    <property type="entry name" value="Rcat_RBR_HOIL1"/>
    <property type="match status" value="1"/>
</dbReference>
<evidence type="ECO:0000313" key="18">
    <source>
        <dbReference type="EMBL" id="KOF70661.1"/>
    </source>
</evidence>
<evidence type="ECO:0000259" key="15">
    <source>
        <dbReference type="PROSITE" id="PS50089"/>
    </source>
</evidence>
<evidence type="ECO:0000256" key="6">
    <source>
        <dbReference type="ARBA" id="ARBA00022553"/>
    </source>
</evidence>
<keyword evidence="10 13" id="KW-0863">Zinc-finger</keyword>
<evidence type="ECO:0000256" key="10">
    <source>
        <dbReference type="ARBA" id="ARBA00022771"/>
    </source>
</evidence>
<dbReference type="InterPro" id="IPR001876">
    <property type="entry name" value="Znf_RanBP2"/>
</dbReference>
<dbReference type="CDD" id="cd20345">
    <property type="entry name" value="BRcat_RBR_HOIL1"/>
    <property type="match status" value="1"/>
</dbReference>
<evidence type="ECO:0000256" key="1">
    <source>
        <dbReference type="ARBA" id="ARBA00001798"/>
    </source>
</evidence>
<dbReference type="InterPro" id="IPR017907">
    <property type="entry name" value="Znf_RING_CS"/>
</dbReference>
<dbReference type="GO" id="GO:0043130">
    <property type="term" value="F:ubiquitin binding"/>
    <property type="evidence" value="ECO:0007669"/>
    <property type="project" value="TreeGrafter"/>
</dbReference>
<evidence type="ECO:0000256" key="2">
    <source>
        <dbReference type="ARBA" id="ARBA00004906"/>
    </source>
</evidence>
<dbReference type="STRING" id="37653.A0A0L8G0X0"/>
<dbReference type="Gene3D" id="2.30.30.380">
    <property type="entry name" value="Zn-finger domain of Sec23/24"/>
    <property type="match status" value="1"/>
</dbReference>
<dbReference type="InterPro" id="IPR000626">
    <property type="entry name" value="Ubiquitin-like_dom"/>
</dbReference>
<dbReference type="Gene3D" id="3.30.40.10">
    <property type="entry name" value="Zinc/RING finger domain, C3HC4 (zinc finger)"/>
    <property type="match status" value="1"/>
</dbReference>
<dbReference type="UniPathway" id="UPA00143"/>
<name>A0A0L8G0X0_OCTBM</name>
<evidence type="ECO:0000256" key="12">
    <source>
        <dbReference type="ARBA" id="ARBA00022833"/>
    </source>
</evidence>
<keyword evidence="9" id="KW-0677">Repeat</keyword>
<evidence type="ECO:0000259" key="14">
    <source>
        <dbReference type="PROSITE" id="PS50053"/>
    </source>
</evidence>
<dbReference type="SUPFAM" id="SSF90209">
    <property type="entry name" value="Ran binding protein zinc finger-like"/>
    <property type="match status" value="1"/>
</dbReference>
<dbReference type="SUPFAM" id="SSF54236">
    <property type="entry name" value="Ubiquitin-like"/>
    <property type="match status" value="1"/>
</dbReference>
<dbReference type="KEGG" id="obi:106879872"/>
<dbReference type="PANTHER" id="PTHR22770:SF13">
    <property type="entry name" value="RING-TYPE DOMAIN-CONTAINING PROTEIN"/>
    <property type="match status" value="1"/>
</dbReference>
<dbReference type="PANTHER" id="PTHR22770">
    <property type="entry name" value="UBIQUITIN CONJUGATING ENZYME 7 INTERACTING PROTEIN-RELATED"/>
    <property type="match status" value="1"/>
</dbReference>
<dbReference type="GO" id="GO:0097039">
    <property type="term" value="P:protein linear polyubiquitination"/>
    <property type="evidence" value="ECO:0007669"/>
    <property type="project" value="TreeGrafter"/>
</dbReference>
<dbReference type="GO" id="GO:0008270">
    <property type="term" value="F:zinc ion binding"/>
    <property type="evidence" value="ECO:0007669"/>
    <property type="project" value="UniProtKB-KW"/>
</dbReference>
<reference evidence="18" key="1">
    <citation type="submission" date="2015-07" db="EMBL/GenBank/DDBJ databases">
        <title>MeaNS - Measles Nucleotide Surveillance Program.</title>
        <authorList>
            <person name="Tran T."/>
            <person name="Druce J."/>
        </authorList>
    </citation>
    <scope>NUCLEOTIDE SEQUENCE</scope>
    <source>
        <strain evidence="18">UCB-OBI-ISO-001</strain>
        <tissue evidence="18">Gonad</tissue>
    </source>
</reference>
<gene>
    <name evidence="18" type="ORF">OCBIM_22002454mg</name>
</gene>
<dbReference type="CDD" id="cd16633">
    <property type="entry name" value="mRING-HC-C3HC3D_RBR_HOIL1"/>
    <property type="match status" value="1"/>
</dbReference>
<evidence type="ECO:0000256" key="9">
    <source>
        <dbReference type="ARBA" id="ARBA00022737"/>
    </source>
</evidence>